<proteinExistence type="inferred from homology"/>
<dbReference type="GO" id="GO:0004497">
    <property type="term" value="F:monooxygenase activity"/>
    <property type="evidence" value="ECO:0007669"/>
    <property type="project" value="InterPro"/>
</dbReference>
<gene>
    <name evidence="3" type="ORF">LCOR_05197.1</name>
</gene>
<dbReference type="PRINTS" id="PR00385">
    <property type="entry name" value="P450"/>
</dbReference>
<comment type="cofactor">
    <cofactor evidence="2">
        <name>heme</name>
        <dbReference type="ChEBI" id="CHEBI:30413"/>
    </cofactor>
</comment>
<organism evidence="3 4">
    <name type="scientific">Lichtheimia corymbifera JMRC:FSU:9682</name>
    <dbReference type="NCBI Taxonomy" id="1263082"/>
    <lineage>
        <taxon>Eukaryota</taxon>
        <taxon>Fungi</taxon>
        <taxon>Fungi incertae sedis</taxon>
        <taxon>Mucoromycota</taxon>
        <taxon>Mucoromycotina</taxon>
        <taxon>Mucoromycetes</taxon>
        <taxon>Mucorales</taxon>
        <taxon>Lichtheimiaceae</taxon>
        <taxon>Lichtheimia</taxon>
    </lineage>
</organism>
<dbReference type="SUPFAM" id="SSF48264">
    <property type="entry name" value="Cytochrome P450"/>
    <property type="match status" value="1"/>
</dbReference>
<reference evidence="3" key="1">
    <citation type="submission" date="2013-08" db="EMBL/GenBank/DDBJ databases">
        <title>Gene expansion shapes genome architecture in the human pathogen Lichtheimia corymbifera: an evolutionary genomics analysis in the ancient terrestrial Mucorales (Mucoromycotina).</title>
        <authorList>
            <person name="Schwartze V.U."/>
            <person name="Winter S."/>
            <person name="Shelest E."/>
            <person name="Marcet-Houben M."/>
            <person name="Horn F."/>
            <person name="Wehner S."/>
            <person name="Hoffmann K."/>
            <person name="Riege K."/>
            <person name="Sammeth M."/>
            <person name="Nowrousian M."/>
            <person name="Valiante V."/>
            <person name="Linde J."/>
            <person name="Jacobsen I.D."/>
            <person name="Marz M."/>
            <person name="Brakhage A.A."/>
            <person name="Gabaldon T."/>
            <person name="Bocker S."/>
            <person name="Voigt K."/>
        </authorList>
    </citation>
    <scope>NUCLEOTIDE SEQUENCE [LARGE SCALE GENOMIC DNA]</scope>
    <source>
        <strain evidence="3">FSU 9682</strain>
    </source>
</reference>
<dbReference type="InterPro" id="IPR050121">
    <property type="entry name" value="Cytochrome_P450_monoxygenase"/>
</dbReference>
<keyword evidence="2" id="KW-0408">Iron</keyword>
<evidence type="ECO:0000256" key="1">
    <source>
        <dbReference type="ARBA" id="ARBA00010617"/>
    </source>
</evidence>
<comment type="caution">
    <text evidence="3">The sequence shown here is derived from an EMBL/GenBank/DDBJ whole genome shotgun (WGS) entry which is preliminary data.</text>
</comment>
<dbReference type="Gene3D" id="1.10.630.10">
    <property type="entry name" value="Cytochrome P450"/>
    <property type="match status" value="1"/>
</dbReference>
<dbReference type="EMBL" id="CBTN010000020">
    <property type="protein sequence ID" value="CDH53893.1"/>
    <property type="molecule type" value="Genomic_DNA"/>
</dbReference>
<dbReference type="PANTHER" id="PTHR24305">
    <property type="entry name" value="CYTOCHROME P450"/>
    <property type="match status" value="1"/>
</dbReference>
<dbReference type="InterPro" id="IPR036396">
    <property type="entry name" value="Cyt_P450_sf"/>
</dbReference>
<keyword evidence="4" id="KW-1185">Reference proteome</keyword>
<dbReference type="Proteomes" id="UP000027586">
    <property type="component" value="Unassembled WGS sequence"/>
</dbReference>
<comment type="similarity">
    <text evidence="1">Belongs to the cytochrome P450 family.</text>
</comment>
<dbReference type="GO" id="GO:0016705">
    <property type="term" value="F:oxidoreductase activity, acting on paired donors, with incorporation or reduction of molecular oxygen"/>
    <property type="evidence" value="ECO:0007669"/>
    <property type="project" value="InterPro"/>
</dbReference>
<dbReference type="GO" id="GO:0005506">
    <property type="term" value="F:iron ion binding"/>
    <property type="evidence" value="ECO:0007669"/>
    <property type="project" value="InterPro"/>
</dbReference>
<dbReference type="PANTHER" id="PTHR24305:SF166">
    <property type="entry name" value="CYTOCHROME P450 12A4, MITOCHONDRIAL-RELATED"/>
    <property type="match status" value="1"/>
</dbReference>
<dbReference type="VEuPathDB" id="FungiDB:LCOR_05197.1"/>
<dbReference type="STRING" id="1263082.A0A068RUP7"/>
<dbReference type="InterPro" id="IPR001128">
    <property type="entry name" value="Cyt_P450"/>
</dbReference>
<name>A0A068RUP7_9FUNG</name>
<feature type="binding site" description="axial binding residue" evidence="2">
    <location>
        <position position="466"/>
    </location>
    <ligand>
        <name>heme</name>
        <dbReference type="ChEBI" id="CHEBI:30413"/>
    </ligand>
    <ligandPart>
        <name>Fe</name>
        <dbReference type="ChEBI" id="CHEBI:18248"/>
    </ligandPart>
</feature>
<dbReference type="InterPro" id="IPR002401">
    <property type="entry name" value="Cyt_P450_E_grp-I"/>
</dbReference>
<evidence type="ECO:0000313" key="3">
    <source>
        <dbReference type="EMBL" id="CDH53893.1"/>
    </source>
</evidence>
<accession>A0A068RUP7</accession>
<evidence type="ECO:0000313" key="4">
    <source>
        <dbReference type="Proteomes" id="UP000027586"/>
    </source>
</evidence>
<sequence>MGLLSTIIHTDQLFTGVPTAILLLLVIRYTYRRYATPLAHAPLAKTNNFWLAAFGLVPPPSNTTDELSEFLIHVGQDRQQTPVSVVWSIMGTPLVLVNTLKGIKDVLVEGQTKQKNMNPPTNVQRGNLICFIQNLVFGGKSINNTIGEEWRWRRHVLLPPFQSRQLVPNLLPYVAPRTKELLDVFEEHANQSTALEVDELFQNLTMDVINFYLYGRGDLNYDMVGGRTNLKNEHLKLGLGFQSVEAWLPFGINHTNWAQRAFRPSRERLKDFIRDSLKVALAKGTKKQDGVFQSVAACAYASGKYDGKYEDLVNDMLSLTFAGYDTTAHTLAFCFSELARHPDIQEQLYEQVNTVLGPAPVDPASISADKLSQIPLLTAVYRETMRKYPAVAFIPVHVNHDTIVDGVVVPRGAEIWCNLRGLQMNQDVFPNPHEFNPFRWIRNDDHPDDKQHEFPDLSFTLGPHSCLGKNLAILELRTVIACTVNQFTMSLKPGNIIDTKIVLTTKPRNGVWVHFEKRK</sequence>
<keyword evidence="2" id="KW-0349">Heme</keyword>
<dbReference type="Pfam" id="PF00067">
    <property type="entry name" value="p450"/>
    <property type="match status" value="1"/>
</dbReference>
<dbReference type="AlphaFoldDB" id="A0A068RUP7"/>
<dbReference type="CDD" id="cd00302">
    <property type="entry name" value="cytochrome_P450"/>
    <property type="match status" value="1"/>
</dbReference>
<protein>
    <submittedName>
        <fullName evidence="3">Cytochrome p450</fullName>
    </submittedName>
</protein>
<dbReference type="OrthoDB" id="1470350at2759"/>
<keyword evidence="2" id="KW-0479">Metal-binding</keyword>
<dbReference type="PRINTS" id="PR00463">
    <property type="entry name" value="EP450I"/>
</dbReference>
<dbReference type="GO" id="GO:0020037">
    <property type="term" value="F:heme binding"/>
    <property type="evidence" value="ECO:0007669"/>
    <property type="project" value="InterPro"/>
</dbReference>
<evidence type="ECO:0000256" key="2">
    <source>
        <dbReference type="PIRSR" id="PIRSR602401-1"/>
    </source>
</evidence>